<keyword evidence="3" id="KW-1185">Reference proteome</keyword>
<protein>
    <submittedName>
        <fullName evidence="2">Uncharacterized protein</fullName>
    </submittedName>
</protein>
<sequence>HQPGKIVPGSNNAIPEFTAEVLPAGSAPAKDTYEPHPENEAPPVQNYYKKGVGEGETAKASDTIQGATSGDVHQGLGKPIEQSSAELRSGANARSGGPEGVGGSATQSTVNPHDPQHKSQRALDKDDAVIGRGEKASAQDREPQGAESVASEMK</sequence>
<evidence type="ECO:0000313" key="3">
    <source>
        <dbReference type="Proteomes" id="UP000016931"/>
    </source>
</evidence>
<feature type="region of interest" description="Disordered" evidence="1">
    <location>
        <begin position="22"/>
        <end position="154"/>
    </location>
</feature>
<dbReference type="HOGENOM" id="CLU_110797_0_0_1"/>
<evidence type="ECO:0000256" key="1">
    <source>
        <dbReference type="SAM" id="MobiDB-lite"/>
    </source>
</evidence>
<dbReference type="OrthoDB" id="3260716at2759"/>
<dbReference type="AlphaFoldDB" id="M3DAH1"/>
<feature type="compositionally biased region" description="Basic and acidic residues" evidence="1">
    <location>
        <begin position="114"/>
        <end position="144"/>
    </location>
</feature>
<dbReference type="eggNOG" id="ENOG502S685">
    <property type="taxonomic scope" value="Eukaryota"/>
</dbReference>
<gene>
    <name evidence="2" type="ORF">SEPMUDRAFT_36781</name>
</gene>
<dbReference type="EMBL" id="KB456261">
    <property type="protein sequence ID" value="EMF15095.1"/>
    <property type="molecule type" value="Genomic_DNA"/>
</dbReference>
<reference evidence="2 3" key="1">
    <citation type="journal article" date="2012" name="PLoS Pathog.">
        <title>Diverse lifestyles and strategies of plant pathogenesis encoded in the genomes of eighteen Dothideomycetes fungi.</title>
        <authorList>
            <person name="Ohm R.A."/>
            <person name="Feau N."/>
            <person name="Henrissat B."/>
            <person name="Schoch C.L."/>
            <person name="Horwitz B.A."/>
            <person name="Barry K.W."/>
            <person name="Condon B.J."/>
            <person name="Copeland A.C."/>
            <person name="Dhillon B."/>
            <person name="Glaser F."/>
            <person name="Hesse C.N."/>
            <person name="Kosti I."/>
            <person name="LaButti K."/>
            <person name="Lindquist E.A."/>
            <person name="Lucas S."/>
            <person name="Salamov A.A."/>
            <person name="Bradshaw R.E."/>
            <person name="Ciuffetti L."/>
            <person name="Hamelin R.C."/>
            <person name="Kema G.H.J."/>
            <person name="Lawrence C."/>
            <person name="Scott J.A."/>
            <person name="Spatafora J.W."/>
            <person name="Turgeon B.G."/>
            <person name="de Wit P.J.G.M."/>
            <person name="Zhong S."/>
            <person name="Goodwin S.B."/>
            <person name="Grigoriev I.V."/>
        </authorList>
    </citation>
    <scope>NUCLEOTIDE SEQUENCE [LARGE SCALE GENOMIC DNA]</scope>
    <source>
        <strain evidence="2 3">SO2202</strain>
    </source>
</reference>
<organism evidence="2 3">
    <name type="scientific">Sphaerulina musiva (strain SO2202)</name>
    <name type="common">Poplar stem canker fungus</name>
    <name type="synonym">Septoria musiva</name>
    <dbReference type="NCBI Taxonomy" id="692275"/>
    <lineage>
        <taxon>Eukaryota</taxon>
        <taxon>Fungi</taxon>
        <taxon>Dikarya</taxon>
        <taxon>Ascomycota</taxon>
        <taxon>Pezizomycotina</taxon>
        <taxon>Dothideomycetes</taxon>
        <taxon>Dothideomycetidae</taxon>
        <taxon>Mycosphaerellales</taxon>
        <taxon>Mycosphaerellaceae</taxon>
        <taxon>Sphaerulina</taxon>
    </lineage>
</organism>
<dbReference type="OMA" id="DKAGEFH"/>
<proteinExistence type="predicted"/>
<dbReference type="Proteomes" id="UP000016931">
    <property type="component" value="Unassembled WGS sequence"/>
</dbReference>
<accession>M3DAH1</accession>
<name>M3DAH1_SPHMS</name>
<feature type="non-terminal residue" evidence="2">
    <location>
        <position position="1"/>
    </location>
</feature>
<evidence type="ECO:0000313" key="2">
    <source>
        <dbReference type="EMBL" id="EMF15095.1"/>
    </source>
</evidence>
<dbReference type="RefSeq" id="XP_016763216.1">
    <property type="nucleotide sequence ID" value="XM_016908648.1"/>
</dbReference>
<dbReference type="GeneID" id="27905785"/>